<keyword evidence="10" id="KW-1133">Transmembrane helix</keyword>
<evidence type="ECO:0000256" key="3">
    <source>
        <dbReference type="ARBA" id="ARBA00022473"/>
    </source>
</evidence>
<dbReference type="CDD" id="cd00054">
    <property type="entry name" value="EGF_CA"/>
    <property type="match status" value="1"/>
</dbReference>
<feature type="domain" description="LNR" evidence="21">
    <location>
        <begin position="48"/>
        <end position="89"/>
    </location>
</feature>
<evidence type="ECO:0000256" key="1">
    <source>
        <dbReference type="ARBA" id="ARBA00004123"/>
    </source>
</evidence>
<keyword evidence="5 19" id="KW-0245">EGF-like domain</keyword>
<dbReference type="AlphaFoldDB" id="J9E0S4"/>
<dbReference type="PROSITE" id="PS00010">
    <property type="entry name" value="ASX_HYDROXYL"/>
    <property type="match status" value="1"/>
</dbReference>
<dbReference type="InterPro" id="IPR000800">
    <property type="entry name" value="Notch_dom"/>
</dbReference>
<comment type="caution">
    <text evidence="22">The sequence shown here is derived from an EMBL/GenBank/DDBJ whole genome shotgun (WGS) entry which is preliminary data.</text>
</comment>
<evidence type="ECO:0000256" key="16">
    <source>
        <dbReference type="ARBA" id="ARBA00023163"/>
    </source>
</evidence>
<evidence type="ECO:0000256" key="9">
    <source>
        <dbReference type="ARBA" id="ARBA00022976"/>
    </source>
</evidence>
<keyword evidence="7" id="KW-0677">Repeat</keyword>
<evidence type="ECO:0000256" key="11">
    <source>
        <dbReference type="ARBA" id="ARBA00023015"/>
    </source>
</evidence>
<keyword evidence="9" id="KW-0914">Notch signaling pathway</keyword>
<accession>J9E0S4</accession>
<dbReference type="InterPro" id="IPR001881">
    <property type="entry name" value="EGF-like_Ca-bd_dom"/>
</dbReference>
<dbReference type="Pfam" id="PF12661">
    <property type="entry name" value="hEGF"/>
    <property type="match status" value="1"/>
</dbReference>
<keyword evidence="8" id="KW-0221">Differentiation</keyword>
<keyword evidence="18" id="KW-0539">Nucleus</keyword>
<protein>
    <recommendedName>
        <fullName evidence="24">EGF-like domain-containing protein</fullName>
    </recommendedName>
</protein>
<evidence type="ECO:0000256" key="8">
    <source>
        <dbReference type="ARBA" id="ARBA00022782"/>
    </source>
</evidence>
<dbReference type="GO" id="GO:0007219">
    <property type="term" value="P:Notch signaling pathway"/>
    <property type="evidence" value="ECO:0007669"/>
    <property type="project" value="UniProtKB-KW"/>
</dbReference>
<evidence type="ECO:0000256" key="17">
    <source>
        <dbReference type="ARBA" id="ARBA00023180"/>
    </source>
</evidence>
<dbReference type="InterPro" id="IPR000152">
    <property type="entry name" value="EGF-type_Asp/Asn_hydroxyl_site"/>
</dbReference>
<keyword evidence="16" id="KW-0804">Transcription</keyword>
<dbReference type="Gene3D" id="4.10.470.20">
    <property type="match status" value="2"/>
</dbReference>
<feature type="domain" description="LNR" evidence="21">
    <location>
        <begin position="112"/>
        <end position="143"/>
    </location>
</feature>
<keyword evidence="13" id="KW-0472">Membrane</keyword>
<keyword evidence="15" id="KW-0010">Activator</keyword>
<reference evidence="23" key="1">
    <citation type="submission" date="2012-08" db="EMBL/GenBank/DDBJ databases">
        <title>The Genome Sequence of Wuchereria bancrofti.</title>
        <authorList>
            <person name="Nutman T.B."/>
            <person name="Fink D.L."/>
            <person name="Russ C."/>
            <person name="Young S."/>
            <person name="Zeng Q."/>
            <person name="Koehrsen M."/>
            <person name="Alvarado L."/>
            <person name="Berlin A."/>
            <person name="Chapman S.B."/>
            <person name="Chen Z."/>
            <person name="Freedman E."/>
            <person name="Gellesch M."/>
            <person name="Goldberg J."/>
            <person name="Griggs A."/>
            <person name="Gujja S."/>
            <person name="Heilman E.R."/>
            <person name="Heiman D."/>
            <person name="Hepburn T."/>
            <person name="Howarth C."/>
            <person name="Jen D."/>
            <person name="Larson L."/>
            <person name="Lewis B."/>
            <person name="Mehta T."/>
            <person name="Park D."/>
            <person name="Pearson M."/>
            <person name="Roberts A."/>
            <person name="Saif S."/>
            <person name="Shea T."/>
            <person name="Shenoy N."/>
            <person name="Sisk P."/>
            <person name="Stolte C."/>
            <person name="Sykes S."/>
            <person name="Walk T."/>
            <person name="White J."/>
            <person name="Yandava C."/>
            <person name="Haas B."/>
            <person name="Henn M.R."/>
            <person name="Nusbaum C."/>
            <person name="Birren B."/>
        </authorList>
    </citation>
    <scope>NUCLEOTIDE SEQUENCE [LARGE SCALE GENOMIC DNA]</scope>
    <source>
        <strain evidence="23">NA</strain>
    </source>
</reference>
<evidence type="ECO:0000259" key="21">
    <source>
        <dbReference type="PROSITE" id="PS50258"/>
    </source>
</evidence>
<evidence type="ECO:0000259" key="20">
    <source>
        <dbReference type="PROSITE" id="PS50026"/>
    </source>
</evidence>
<keyword evidence="4" id="KW-1003">Cell membrane</keyword>
<proteinExistence type="predicted"/>
<keyword evidence="14 19" id="KW-1015">Disulfide bond</keyword>
<dbReference type="InterPro" id="IPR035993">
    <property type="entry name" value="Notch-like_dom_sf"/>
</dbReference>
<gene>
    <name evidence="22" type="ORF">WUBG_13260</name>
</gene>
<dbReference type="Pfam" id="PF00066">
    <property type="entry name" value="Notch"/>
    <property type="match status" value="2"/>
</dbReference>
<evidence type="ECO:0000256" key="10">
    <source>
        <dbReference type="ARBA" id="ARBA00022989"/>
    </source>
</evidence>
<evidence type="ECO:0000256" key="13">
    <source>
        <dbReference type="ARBA" id="ARBA00023136"/>
    </source>
</evidence>
<dbReference type="SUPFAM" id="SSF90193">
    <property type="entry name" value="Notch domain"/>
    <property type="match status" value="2"/>
</dbReference>
<dbReference type="SMART" id="SM01338">
    <property type="entry name" value="NOD"/>
    <property type="match status" value="1"/>
</dbReference>
<dbReference type="Gene3D" id="2.10.25.10">
    <property type="entry name" value="Laminin"/>
    <property type="match status" value="1"/>
</dbReference>
<dbReference type="GO" id="GO:0005886">
    <property type="term" value="C:plasma membrane"/>
    <property type="evidence" value="ECO:0007669"/>
    <property type="project" value="UniProtKB-SubCell"/>
</dbReference>
<dbReference type="GO" id="GO:0030154">
    <property type="term" value="P:cell differentiation"/>
    <property type="evidence" value="ECO:0007669"/>
    <property type="project" value="UniProtKB-KW"/>
</dbReference>
<dbReference type="SMART" id="SM00181">
    <property type="entry name" value="EGF"/>
    <property type="match status" value="1"/>
</dbReference>
<dbReference type="SMART" id="SM00179">
    <property type="entry name" value="EGF_CA"/>
    <property type="match status" value="1"/>
</dbReference>
<dbReference type="PROSITE" id="PS00022">
    <property type="entry name" value="EGF_1"/>
    <property type="match status" value="1"/>
</dbReference>
<dbReference type="PROSITE" id="PS50258">
    <property type="entry name" value="LNR"/>
    <property type="match status" value="2"/>
</dbReference>
<comment type="subcellular location">
    <subcellularLocation>
        <location evidence="2">Cell membrane</location>
        <topology evidence="2">Single-pass type I membrane protein</topology>
    </subcellularLocation>
    <subcellularLocation>
        <location evidence="1">Nucleus</location>
    </subcellularLocation>
</comment>
<evidence type="ECO:0000256" key="4">
    <source>
        <dbReference type="ARBA" id="ARBA00022475"/>
    </source>
</evidence>
<evidence type="ECO:0000256" key="5">
    <source>
        <dbReference type="ARBA" id="ARBA00022536"/>
    </source>
</evidence>
<dbReference type="InterPro" id="IPR000742">
    <property type="entry name" value="EGF"/>
</dbReference>
<dbReference type="FunFam" id="2.10.25.10:FF:000143">
    <property type="entry name" value="Protein crumbs 1"/>
    <property type="match status" value="1"/>
</dbReference>
<evidence type="ECO:0000256" key="14">
    <source>
        <dbReference type="ARBA" id="ARBA00023157"/>
    </source>
</evidence>
<evidence type="ECO:0000256" key="18">
    <source>
        <dbReference type="ARBA" id="ARBA00023242"/>
    </source>
</evidence>
<evidence type="ECO:0000256" key="19">
    <source>
        <dbReference type="PROSITE-ProRule" id="PRU00076"/>
    </source>
</evidence>
<sequence length="248" mass="27705">LCLNGGTCVDGVNSYRCRCQRGFTGKNCQHQIDLEQFNVTNLLEHELCAKHDCIAKAGNKVCDQVCNYYACHYDSGDCSAGTKPFKNANHQICNNQECLFDGFDCDSIPEQCSKNDYCTTHYADGQCDRECNVIGCGWDGGDCDSFDVETPLEGNIIVILLISPDEFLRNAQTFLFTLSQKLRGAVHIRTTNGKPMIYSWSSEGGIGELYDVAPEKRHLLVSNLQRVKRQSNFCYKSILQLTCISFLG</sequence>
<evidence type="ECO:0008006" key="24">
    <source>
        <dbReference type="Google" id="ProtNLM"/>
    </source>
</evidence>
<dbReference type="InterPro" id="IPR013032">
    <property type="entry name" value="EGF-like_CS"/>
</dbReference>
<keyword evidence="3" id="KW-0217">Developmental protein</keyword>
<dbReference type="GO" id="GO:0005634">
    <property type="term" value="C:nucleus"/>
    <property type="evidence" value="ECO:0007669"/>
    <property type="project" value="UniProtKB-SubCell"/>
</dbReference>
<evidence type="ECO:0000256" key="6">
    <source>
        <dbReference type="ARBA" id="ARBA00022692"/>
    </source>
</evidence>
<dbReference type="PROSITE" id="PS50026">
    <property type="entry name" value="EGF_3"/>
    <property type="match status" value="1"/>
</dbReference>
<feature type="non-terminal residue" evidence="22">
    <location>
        <position position="1"/>
    </location>
</feature>
<keyword evidence="12" id="KW-0040">ANK repeat</keyword>
<dbReference type="PROSITE" id="PS01186">
    <property type="entry name" value="EGF_2"/>
    <property type="match status" value="1"/>
</dbReference>
<evidence type="ECO:0000256" key="15">
    <source>
        <dbReference type="ARBA" id="ARBA00023159"/>
    </source>
</evidence>
<dbReference type="SUPFAM" id="SSF57196">
    <property type="entry name" value="EGF/Laminin"/>
    <property type="match status" value="1"/>
</dbReference>
<dbReference type="EMBL" id="ADBV01009978">
    <property type="protein sequence ID" value="EJW75831.1"/>
    <property type="molecule type" value="Genomic_DNA"/>
</dbReference>
<feature type="domain" description="EGF-like" evidence="20">
    <location>
        <begin position="1"/>
        <end position="29"/>
    </location>
</feature>
<keyword evidence="6" id="KW-0812">Transmembrane</keyword>
<dbReference type="Proteomes" id="UP000004810">
    <property type="component" value="Unassembled WGS sequence"/>
</dbReference>
<evidence type="ECO:0000256" key="2">
    <source>
        <dbReference type="ARBA" id="ARBA00004251"/>
    </source>
</evidence>
<name>J9E0S4_WUCBA</name>
<evidence type="ECO:0000256" key="7">
    <source>
        <dbReference type="ARBA" id="ARBA00022737"/>
    </source>
</evidence>
<comment type="caution">
    <text evidence="19">Lacks conserved residue(s) required for the propagation of feature annotation.</text>
</comment>
<evidence type="ECO:0000256" key="12">
    <source>
        <dbReference type="ARBA" id="ARBA00023043"/>
    </source>
</evidence>
<organism evidence="22 23">
    <name type="scientific">Wuchereria bancrofti</name>
    <dbReference type="NCBI Taxonomy" id="6293"/>
    <lineage>
        <taxon>Eukaryota</taxon>
        <taxon>Metazoa</taxon>
        <taxon>Ecdysozoa</taxon>
        <taxon>Nematoda</taxon>
        <taxon>Chromadorea</taxon>
        <taxon>Rhabditida</taxon>
        <taxon>Spirurina</taxon>
        <taxon>Spiruromorpha</taxon>
        <taxon>Filarioidea</taxon>
        <taxon>Onchocercidae</taxon>
        <taxon>Wuchereria</taxon>
    </lineage>
</organism>
<evidence type="ECO:0000313" key="22">
    <source>
        <dbReference type="EMBL" id="EJW75831.1"/>
    </source>
</evidence>
<dbReference type="SMART" id="SM00004">
    <property type="entry name" value="NL"/>
    <property type="match status" value="3"/>
</dbReference>
<evidence type="ECO:0000313" key="23">
    <source>
        <dbReference type="Proteomes" id="UP000004810"/>
    </source>
</evidence>
<dbReference type="Pfam" id="PF06816">
    <property type="entry name" value="NOD"/>
    <property type="match status" value="1"/>
</dbReference>
<feature type="disulfide bond" evidence="19">
    <location>
        <begin position="19"/>
        <end position="28"/>
    </location>
</feature>
<keyword evidence="11" id="KW-0805">Transcription regulation</keyword>
<dbReference type="GO" id="GO:0005509">
    <property type="term" value="F:calcium ion binding"/>
    <property type="evidence" value="ECO:0007669"/>
    <property type="project" value="InterPro"/>
</dbReference>
<dbReference type="InterPro" id="IPR010660">
    <property type="entry name" value="Notch_NOD_dom"/>
</dbReference>
<keyword evidence="17" id="KW-0325">Glycoprotein</keyword>